<dbReference type="EMBL" id="WTVM01000041">
    <property type="protein sequence ID" value="NMG03049.1"/>
    <property type="molecule type" value="Genomic_DNA"/>
</dbReference>
<reference evidence="1" key="1">
    <citation type="submission" date="2019-12" db="EMBL/GenBank/DDBJ databases">
        <title>Comparative genomics gives insights into the taxonomy of the Azoarcus-Aromatoleum group and reveals separate origins of nif in the plant-associated Azoarcus and non-plant-associated Aromatoleum sub-groups.</title>
        <authorList>
            <person name="Lafos M."/>
            <person name="Maluk M."/>
            <person name="Batista M."/>
            <person name="Junghare M."/>
            <person name="Carmona M."/>
            <person name="Faoro H."/>
            <person name="Cruz L.M."/>
            <person name="Battistoni F."/>
            <person name="De Souza E."/>
            <person name="Pedrosa F."/>
            <person name="Chen W.-M."/>
            <person name="Poole P.S."/>
            <person name="Dixon R.A."/>
            <person name="James E.K."/>
        </authorList>
    </citation>
    <scope>NUCLEOTIDE SEQUENCE</scope>
    <source>
        <strain evidence="1">NSC3</strain>
    </source>
</reference>
<organism evidence="1 2">
    <name type="scientific">Azoarcus taiwanensis</name>
    <dbReference type="NCBI Taxonomy" id="666964"/>
    <lineage>
        <taxon>Bacteria</taxon>
        <taxon>Pseudomonadati</taxon>
        <taxon>Pseudomonadota</taxon>
        <taxon>Betaproteobacteria</taxon>
        <taxon>Rhodocyclales</taxon>
        <taxon>Zoogloeaceae</taxon>
        <taxon>Azoarcus</taxon>
    </lineage>
</organism>
<dbReference type="Pfam" id="PF13455">
    <property type="entry name" value="MUG113"/>
    <property type="match status" value="1"/>
</dbReference>
<name>A0A972F7B0_9RHOO</name>
<dbReference type="RefSeq" id="WP_168987808.1">
    <property type="nucleotide sequence ID" value="NZ_CAWPHM010000266.1"/>
</dbReference>
<accession>A0A972F7B0</accession>
<sequence length="306" mass="34519">MMSFQSQAHSFDEKRKFVYFLQDPVTGRVKIGHTRRPGARISSLASRHPTIDLANSALIETDTRALEYVLHGVFKYAHRPLAVYSDGGTEWFDAAVFEDAIAFAKSVGEVRGKDYPLIRDLTEMVQMHRSKSAERWARDVRQTAVPAPLPRDASLYALADAAFERVMHCIDILGERGLECLVTDGLHWAIERVVDRDDEPEYWTDAWRAPHSWANRLWIASHVVGPDGPDYGRSFHGFIGTTFVRAGDNAREFVHLPNRWQQLAARGDQSAESRFFGHLQETLAGLKVRYVPIDADPFGVSPAAEQ</sequence>
<evidence type="ECO:0000313" key="1">
    <source>
        <dbReference type="EMBL" id="NMG03049.1"/>
    </source>
</evidence>
<evidence type="ECO:0000313" key="2">
    <source>
        <dbReference type="Proteomes" id="UP000599523"/>
    </source>
</evidence>
<dbReference type="AlphaFoldDB" id="A0A972F7B0"/>
<keyword evidence="2" id="KW-1185">Reference proteome</keyword>
<dbReference type="Proteomes" id="UP000599523">
    <property type="component" value="Unassembled WGS sequence"/>
</dbReference>
<gene>
    <name evidence="1" type="ORF">GPA21_08685</name>
</gene>
<protein>
    <submittedName>
        <fullName evidence="1">Uncharacterized protein</fullName>
    </submittedName>
</protein>
<comment type="caution">
    <text evidence="1">The sequence shown here is derived from an EMBL/GenBank/DDBJ whole genome shotgun (WGS) entry which is preliminary data.</text>
</comment>
<proteinExistence type="predicted"/>